<gene>
    <name evidence="2" type="ORF">SAMN05444410_11396</name>
</gene>
<dbReference type="Proteomes" id="UP000198711">
    <property type="component" value="Unassembled WGS sequence"/>
</dbReference>
<dbReference type="EMBL" id="FNNO01000013">
    <property type="protein sequence ID" value="SDX33513.1"/>
    <property type="molecule type" value="Genomic_DNA"/>
</dbReference>
<reference evidence="2 3" key="1">
    <citation type="submission" date="2016-10" db="EMBL/GenBank/DDBJ databases">
        <authorList>
            <person name="Varghese N."/>
            <person name="Submissions S."/>
        </authorList>
    </citation>
    <scope>NUCLEOTIDE SEQUENCE [LARGE SCALE GENOMIC DNA]</scope>
    <source>
        <strain evidence="2 3">DSM 25353</strain>
    </source>
</reference>
<sequence length="119" mass="13644">MRLLTYLPVMVVYCAFFWVENTYNFDLISSSFSLFKKGHTADTDKASRHYTSTTPKKAGDHKPRLNKRFQPQDIIVTPFVTAELPVIHYITCVHTGYQAPAYDFKLVHLPQHRGPPAMA</sequence>
<comment type="caution">
    <text evidence="2">The sequence shown here is derived from an EMBL/GenBank/DDBJ whole genome shotgun (WGS) entry which is preliminary data.</text>
</comment>
<evidence type="ECO:0000256" key="1">
    <source>
        <dbReference type="SAM" id="MobiDB-lite"/>
    </source>
</evidence>
<dbReference type="AlphaFoldDB" id="A0A8X8IHT7"/>
<organism evidence="2 3">
    <name type="scientific">Hydrobacter penzbergensis</name>
    <dbReference type="NCBI Taxonomy" id="1235997"/>
    <lineage>
        <taxon>Bacteria</taxon>
        <taxon>Pseudomonadati</taxon>
        <taxon>Bacteroidota</taxon>
        <taxon>Chitinophagia</taxon>
        <taxon>Chitinophagales</taxon>
        <taxon>Chitinophagaceae</taxon>
        <taxon>Hydrobacter</taxon>
    </lineage>
</organism>
<accession>A0A8X8IHT7</accession>
<protein>
    <submittedName>
        <fullName evidence="2">Uncharacterized protein</fullName>
    </submittedName>
</protein>
<proteinExistence type="predicted"/>
<evidence type="ECO:0000313" key="3">
    <source>
        <dbReference type="Proteomes" id="UP000198711"/>
    </source>
</evidence>
<keyword evidence="3" id="KW-1185">Reference proteome</keyword>
<feature type="region of interest" description="Disordered" evidence="1">
    <location>
        <begin position="45"/>
        <end position="64"/>
    </location>
</feature>
<name>A0A8X8IHT7_9BACT</name>
<evidence type="ECO:0000313" key="2">
    <source>
        <dbReference type="EMBL" id="SDX33513.1"/>
    </source>
</evidence>